<dbReference type="AlphaFoldDB" id="A0A0C1U2A5"/>
<dbReference type="Proteomes" id="UP000031366">
    <property type="component" value="Unassembled WGS sequence"/>
</dbReference>
<comment type="caution">
    <text evidence="2">The sequence shown here is derived from an EMBL/GenBank/DDBJ whole genome shotgun (WGS) entry which is preliminary data.</text>
</comment>
<gene>
    <name evidence="2" type="ORF">U732_2531</name>
</gene>
<dbReference type="EMBL" id="AYSO01000019">
    <property type="protein sequence ID" value="KIE45663.1"/>
    <property type="molecule type" value="Genomic_DNA"/>
</dbReference>
<proteinExistence type="predicted"/>
<accession>A0A0C1U2A5</accession>
<evidence type="ECO:0000313" key="3">
    <source>
        <dbReference type="Proteomes" id="UP000031366"/>
    </source>
</evidence>
<organism evidence="2 3">
    <name type="scientific">Clostridium argentinense CDC 2741</name>
    <dbReference type="NCBI Taxonomy" id="1418104"/>
    <lineage>
        <taxon>Bacteria</taxon>
        <taxon>Bacillati</taxon>
        <taxon>Bacillota</taxon>
        <taxon>Clostridia</taxon>
        <taxon>Eubacteriales</taxon>
        <taxon>Clostridiaceae</taxon>
        <taxon>Clostridium</taxon>
    </lineage>
</organism>
<feature type="transmembrane region" description="Helical" evidence="1">
    <location>
        <begin position="7"/>
        <end position="24"/>
    </location>
</feature>
<keyword evidence="1" id="KW-0812">Transmembrane</keyword>
<reference evidence="2 3" key="1">
    <citation type="journal article" date="2015" name="Infect. Genet. Evol.">
        <title>Genomic sequences of six botulinum neurotoxin-producing strains representing three clostridial species illustrate the mobility and diversity of botulinum neurotoxin genes.</title>
        <authorList>
            <person name="Smith T.J."/>
            <person name="Hill K.K."/>
            <person name="Xie G."/>
            <person name="Foley B.T."/>
            <person name="Williamson C.H."/>
            <person name="Foster J.T."/>
            <person name="Johnson S.L."/>
            <person name="Chertkov O."/>
            <person name="Teshima H."/>
            <person name="Gibbons H.S."/>
            <person name="Johnsky L.A."/>
            <person name="Karavis M.A."/>
            <person name="Smith L.A."/>
        </authorList>
    </citation>
    <scope>NUCLEOTIDE SEQUENCE [LARGE SCALE GENOMIC DNA]</scope>
    <source>
        <strain evidence="2 3">CDC 2741</strain>
    </source>
</reference>
<protein>
    <submittedName>
        <fullName evidence="2">Putative membrane protein</fullName>
    </submittedName>
</protein>
<keyword evidence="1" id="KW-0472">Membrane</keyword>
<keyword evidence="1" id="KW-1133">Transmembrane helix</keyword>
<dbReference type="OrthoDB" id="1874530at2"/>
<evidence type="ECO:0000256" key="1">
    <source>
        <dbReference type="SAM" id="Phobius"/>
    </source>
</evidence>
<dbReference type="RefSeq" id="WP_039635029.1">
    <property type="nucleotide sequence ID" value="NZ_AYSO01000019.1"/>
</dbReference>
<keyword evidence="3" id="KW-1185">Reference proteome</keyword>
<feature type="transmembrane region" description="Helical" evidence="1">
    <location>
        <begin position="516"/>
        <end position="538"/>
    </location>
</feature>
<feature type="transmembrane region" description="Helical" evidence="1">
    <location>
        <begin position="450"/>
        <end position="467"/>
    </location>
</feature>
<sequence>MKRGKFYTIVGVIIIVIFCFHYSLNYKEAIKPPSEKWGKEVFLSQGNITEFPDIIEYKGNYVVAHQDGDIINVMLIDKLGRKIREAQFISSDREPKDIDVITDNKNIYINFLLTGADKNTIEILKLDDDLNLIDKTSIKNVTNKTKVSENIVAVFYDGYIEIKDYLLNKVFRVNIGDNIRLPVSAKYKNKYILGYMMGFDEFYYIWIEDGKVTEPKLGGNLSEITKVKFRNATMAIDEENVYVLIEYIFQGKEFGFNLLNFPINGEKDSNYGPFGVGIGADKNKINSDYDVDIGTVATYGEEPGTFLVSTSRTAEKLKSQTDIVKMKISKEKKDISGEAFYRGDFKEPLSRSKKVSINPVNYKDAVIFIDSVERGKAKLYITSKDTEFINENSGNRKEEAISAFIQTLEGMFFGAVYIVSMGLIWIIPGMAIVSLVALIEYKLSKRLRKIMYFVVYGIIFTIKFYFINKAFHISRVNLLPSYYNSAVGFLCMFTISLLCALYGYDKYKKDLEYNVIALRIPSALIIDSIVTLMLYVSFIK</sequence>
<evidence type="ECO:0000313" key="2">
    <source>
        <dbReference type="EMBL" id="KIE45663.1"/>
    </source>
</evidence>
<feature type="transmembrane region" description="Helical" evidence="1">
    <location>
        <begin position="411"/>
        <end position="438"/>
    </location>
</feature>
<feature type="transmembrane region" description="Helical" evidence="1">
    <location>
        <begin position="482"/>
        <end position="504"/>
    </location>
</feature>
<name>A0A0C1U2A5_9CLOT</name>